<dbReference type="Gene3D" id="2.30.30.100">
    <property type="match status" value="1"/>
</dbReference>
<keyword evidence="7 9" id="KW-0539">Nucleus</keyword>
<comment type="similarity">
    <text evidence="2 9">Belongs to the snRNP Sm proteins family.</text>
</comment>
<dbReference type="InterPro" id="IPR047575">
    <property type="entry name" value="Sm"/>
</dbReference>
<reference evidence="11 12" key="1">
    <citation type="journal article" date="2024" name="Commun. Biol.">
        <title>Comparative genomic analysis of thermophilic fungi reveals convergent evolutionary adaptations and gene losses.</title>
        <authorList>
            <person name="Steindorff A.S."/>
            <person name="Aguilar-Pontes M.V."/>
            <person name="Robinson A.J."/>
            <person name="Andreopoulos B."/>
            <person name="LaButti K."/>
            <person name="Kuo A."/>
            <person name="Mondo S."/>
            <person name="Riley R."/>
            <person name="Otillar R."/>
            <person name="Haridas S."/>
            <person name="Lipzen A."/>
            <person name="Grimwood J."/>
            <person name="Schmutz J."/>
            <person name="Clum A."/>
            <person name="Reid I.D."/>
            <person name="Moisan M.C."/>
            <person name="Butler G."/>
            <person name="Nguyen T.T.M."/>
            <person name="Dewar K."/>
            <person name="Conant G."/>
            <person name="Drula E."/>
            <person name="Henrissat B."/>
            <person name="Hansel C."/>
            <person name="Singer S."/>
            <person name="Hutchinson M.I."/>
            <person name="de Vries R.P."/>
            <person name="Natvig D.O."/>
            <person name="Powell A.J."/>
            <person name="Tsang A."/>
            <person name="Grigoriev I.V."/>
        </authorList>
    </citation>
    <scope>NUCLEOTIDE SEQUENCE [LARGE SCALE GENOMIC DNA]</scope>
    <source>
        <strain evidence="11 12">CBS 494.80</strain>
    </source>
</reference>
<sequence length="130" mass="14755">MPQAQPELKKVCSPVPESYAASAFRGARRTVEKRNAYYFGYDYCIERVPNPISQYLDKRLFVQLNGSRKVIGVLRGYDVFLNIVLDDAVEEKDGGEKVRLGMVVIRGNSVVMLEALERIGGGQREQRERD</sequence>
<keyword evidence="3 9" id="KW-0507">mRNA processing</keyword>
<dbReference type="InterPro" id="IPR001163">
    <property type="entry name" value="Sm_dom_euk/arc"/>
</dbReference>
<keyword evidence="5 9" id="KW-0694">RNA-binding</keyword>
<evidence type="ECO:0000313" key="11">
    <source>
        <dbReference type="EMBL" id="KAL2063428.1"/>
    </source>
</evidence>
<dbReference type="SMART" id="SM00651">
    <property type="entry name" value="Sm"/>
    <property type="match status" value="1"/>
</dbReference>
<dbReference type="InterPro" id="IPR034098">
    <property type="entry name" value="Sm_G"/>
</dbReference>
<keyword evidence="4 9" id="KW-0747">Spliceosome</keyword>
<keyword evidence="6 9" id="KW-0508">mRNA splicing</keyword>
<dbReference type="SUPFAM" id="SSF50182">
    <property type="entry name" value="Sm-like ribonucleoproteins"/>
    <property type="match status" value="1"/>
</dbReference>
<evidence type="ECO:0000256" key="7">
    <source>
        <dbReference type="ARBA" id="ARBA00023242"/>
    </source>
</evidence>
<evidence type="ECO:0000256" key="1">
    <source>
        <dbReference type="ARBA" id="ARBA00004123"/>
    </source>
</evidence>
<dbReference type="EMBL" id="JAZHXI010000015">
    <property type="protein sequence ID" value="KAL2063428.1"/>
    <property type="molecule type" value="Genomic_DNA"/>
</dbReference>
<organism evidence="11 12">
    <name type="scientific">Oculimacula yallundae</name>
    <dbReference type="NCBI Taxonomy" id="86028"/>
    <lineage>
        <taxon>Eukaryota</taxon>
        <taxon>Fungi</taxon>
        <taxon>Dikarya</taxon>
        <taxon>Ascomycota</taxon>
        <taxon>Pezizomycotina</taxon>
        <taxon>Leotiomycetes</taxon>
        <taxon>Helotiales</taxon>
        <taxon>Ploettnerulaceae</taxon>
        <taxon>Oculimacula</taxon>
    </lineage>
</organism>
<comment type="caution">
    <text evidence="11">The sequence shown here is derived from an EMBL/GenBank/DDBJ whole genome shotgun (WGS) entry which is preliminary data.</text>
</comment>
<evidence type="ECO:0000256" key="5">
    <source>
        <dbReference type="ARBA" id="ARBA00022884"/>
    </source>
</evidence>
<dbReference type="InterPro" id="IPR010920">
    <property type="entry name" value="LSM_dom_sf"/>
</dbReference>
<dbReference type="PANTHER" id="PTHR10553">
    <property type="entry name" value="SMALL NUCLEAR RIBONUCLEOPROTEIN"/>
    <property type="match status" value="1"/>
</dbReference>
<evidence type="ECO:0000256" key="3">
    <source>
        <dbReference type="ARBA" id="ARBA00022664"/>
    </source>
</evidence>
<keyword evidence="12" id="KW-1185">Reference proteome</keyword>
<dbReference type="PANTHER" id="PTHR10553:SF2">
    <property type="entry name" value="SMALL NUCLEAR RIBONUCLEOPROTEIN G"/>
    <property type="match status" value="1"/>
</dbReference>
<accession>A0ABR4C314</accession>
<proteinExistence type="inferred from homology"/>
<feature type="domain" description="Sm" evidence="10">
    <location>
        <begin position="47"/>
        <end position="119"/>
    </location>
</feature>
<name>A0ABR4C314_9HELO</name>
<comment type="subcellular location">
    <subcellularLocation>
        <location evidence="1 9">Nucleus</location>
    </subcellularLocation>
</comment>
<evidence type="ECO:0000256" key="2">
    <source>
        <dbReference type="ARBA" id="ARBA00006850"/>
    </source>
</evidence>
<protein>
    <recommendedName>
        <fullName evidence="9">Small nuclear ribonucleoprotein G</fullName>
        <shortName evidence="9">snRNP-G</shortName>
    </recommendedName>
</protein>
<gene>
    <name evidence="11" type="ORF">VTL71DRAFT_5233</name>
</gene>
<evidence type="ECO:0000256" key="9">
    <source>
        <dbReference type="RuleBase" id="RU365052"/>
    </source>
</evidence>
<dbReference type="PROSITE" id="PS52002">
    <property type="entry name" value="SM"/>
    <property type="match status" value="1"/>
</dbReference>
<evidence type="ECO:0000259" key="10">
    <source>
        <dbReference type="PROSITE" id="PS52002"/>
    </source>
</evidence>
<dbReference type="Pfam" id="PF01423">
    <property type="entry name" value="LSM"/>
    <property type="match status" value="1"/>
</dbReference>
<dbReference type="CDD" id="cd01719">
    <property type="entry name" value="Sm_G"/>
    <property type="match status" value="1"/>
</dbReference>
<evidence type="ECO:0000256" key="8">
    <source>
        <dbReference type="ARBA" id="ARBA00023274"/>
    </source>
</evidence>
<evidence type="ECO:0000256" key="4">
    <source>
        <dbReference type="ARBA" id="ARBA00022728"/>
    </source>
</evidence>
<keyword evidence="8 9" id="KW-0687">Ribonucleoprotein</keyword>
<dbReference type="InterPro" id="IPR044641">
    <property type="entry name" value="Lsm7/SmG-like"/>
</dbReference>
<evidence type="ECO:0000313" key="12">
    <source>
        <dbReference type="Proteomes" id="UP001595075"/>
    </source>
</evidence>
<comment type="function">
    <text evidence="9">Plays a role in pre-mRNA splicing.</text>
</comment>
<dbReference type="Proteomes" id="UP001595075">
    <property type="component" value="Unassembled WGS sequence"/>
</dbReference>
<evidence type="ECO:0000256" key="6">
    <source>
        <dbReference type="ARBA" id="ARBA00023187"/>
    </source>
</evidence>